<feature type="region of interest" description="Disordered" evidence="9">
    <location>
        <begin position="391"/>
        <end position="421"/>
    </location>
</feature>
<evidence type="ECO:0000313" key="10">
    <source>
        <dbReference type="EMBL" id="WZH44261.1"/>
    </source>
</evidence>
<evidence type="ECO:0000256" key="1">
    <source>
        <dbReference type="ARBA" id="ARBA00004123"/>
    </source>
</evidence>
<organism evidence="10 11">
    <name type="scientific">Fusarium acuminatum</name>
    <dbReference type="NCBI Taxonomy" id="5515"/>
    <lineage>
        <taxon>Eukaryota</taxon>
        <taxon>Fungi</taxon>
        <taxon>Dikarya</taxon>
        <taxon>Ascomycota</taxon>
        <taxon>Pezizomycotina</taxon>
        <taxon>Sordariomycetes</taxon>
        <taxon>Hypocreomycetidae</taxon>
        <taxon>Hypocreales</taxon>
        <taxon>Nectriaceae</taxon>
        <taxon>Fusarium</taxon>
        <taxon>Fusarium tricinctum species complex</taxon>
    </lineage>
</organism>
<dbReference type="Gene3D" id="1.10.10.1700">
    <property type="entry name" value="Histone-lysine N-methyltransferase"/>
    <property type="match status" value="1"/>
</dbReference>
<feature type="region of interest" description="Disordered" evidence="9">
    <location>
        <begin position="360"/>
        <end position="379"/>
    </location>
</feature>
<feature type="compositionally biased region" description="Low complexity" evidence="9">
    <location>
        <begin position="266"/>
        <end position="283"/>
    </location>
</feature>
<keyword evidence="8" id="KW-0539">Nucleus</keyword>
<dbReference type="PANTHER" id="PTHR12977">
    <property type="entry name" value="SUPPRESSOR OF VARIEGATION 4-20-RELATED"/>
    <property type="match status" value="1"/>
</dbReference>
<keyword evidence="5" id="KW-0808">Transferase</keyword>
<proteinExistence type="predicted"/>
<dbReference type="EMBL" id="CP151262">
    <property type="protein sequence ID" value="WZH44261.1"/>
    <property type="molecule type" value="Genomic_DNA"/>
</dbReference>
<evidence type="ECO:0000256" key="8">
    <source>
        <dbReference type="ARBA" id="ARBA00023242"/>
    </source>
</evidence>
<feature type="compositionally biased region" description="Polar residues" evidence="9">
    <location>
        <begin position="306"/>
        <end position="347"/>
    </location>
</feature>
<dbReference type="PROSITE" id="PS51567">
    <property type="entry name" value="SAM_MT43_SUVAR420_1"/>
    <property type="match status" value="1"/>
</dbReference>
<keyword evidence="11" id="KW-1185">Reference proteome</keyword>
<evidence type="ECO:0000256" key="6">
    <source>
        <dbReference type="ARBA" id="ARBA00022691"/>
    </source>
</evidence>
<keyword evidence="6" id="KW-0949">S-adenosyl-L-methionine</keyword>
<evidence type="ECO:0000256" key="5">
    <source>
        <dbReference type="ARBA" id="ARBA00022679"/>
    </source>
</evidence>
<keyword evidence="4" id="KW-0489">Methyltransferase</keyword>
<dbReference type="Proteomes" id="UP001489902">
    <property type="component" value="Chromosome 3"/>
</dbReference>
<reference evidence="10 11" key="1">
    <citation type="submission" date="2024-04" db="EMBL/GenBank/DDBJ databases">
        <title>Complete genome sequence of Fusarium acuminatum.</title>
        <authorList>
            <person name="Lan B."/>
        </authorList>
    </citation>
    <scope>NUCLEOTIDE SEQUENCE [LARGE SCALE GENOMIC DNA]</scope>
    <source>
        <strain evidence="10">1A</strain>
    </source>
</reference>
<evidence type="ECO:0000256" key="3">
    <source>
        <dbReference type="ARBA" id="ARBA00022454"/>
    </source>
</evidence>
<dbReference type="PANTHER" id="PTHR12977:SF4">
    <property type="entry name" value="HISTONE-LYSINE N-METHYLTRANSFERASE KMT5B"/>
    <property type="match status" value="1"/>
</dbReference>
<gene>
    <name evidence="10" type="ORF">QYS62_005280</name>
</gene>
<evidence type="ECO:0000256" key="7">
    <source>
        <dbReference type="ARBA" id="ARBA00022853"/>
    </source>
</evidence>
<keyword evidence="3" id="KW-0158">Chromosome</keyword>
<sequence length="573" mass="64920">MPPSQNAANKKPRMTLAQVSAYDDILTDALVDHVFYWTTVPKNRTSYHPSRGVREEEITKILQEEVVLKKDLDSAEKRLLTTNGLKRFHNGLKTDKEKEDFRRHLRRYVQIYLPDCPWEVSSTNRYTIVSHEAAVTARRAIRRNEAIKYLTCEELLRNAWEPEEGTAPVKTSIEQGKSDGYSLRRRRRDDSMSGSSRTPSTTPDMRTRITKANSRGSLLARDSSSARSPPVEQTNSRKRPHDVLATPPKTPAKRAKISALKDDSSSRSTSVTASETSSGVVETDVTSPEKETPEPMAQTPLKGSMKKQNNEQSRVAPVSPQSTEGSRSPQQKAETTTRQSSGRSGLDSMSIQAILNAPMESDVESDPEPDMMKPVTVVPPPVVPITTSIETVEEGQAAEEDNQPKRKKYQRRVYKQDTPPSRLRVPGDYHLTPLLLSEPEMAWRECKTCYEDFVQQNAYAKRKECPRCERHSKLYGYIWPKTEKAGPHDKEQRILDHRTINRFLDPDDEQKVRGRRSFGASKTGTEEAEDLERGRKRHSTSGLLGRLASATEQDSDRRRSGRLRRVNSRLLDP</sequence>
<feature type="region of interest" description="Disordered" evidence="9">
    <location>
        <begin position="166"/>
        <end position="347"/>
    </location>
</feature>
<feature type="compositionally biased region" description="Low complexity" evidence="9">
    <location>
        <begin position="214"/>
        <end position="228"/>
    </location>
</feature>
<evidence type="ECO:0000256" key="4">
    <source>
        <dbReference type="ARBA" id="ARBA00022603"/>
    </source>
</evidence>
<evidence type="ECO:0000256" key="9">
    <source>
        <dbReference type="SAM" id="MobiDB-lite"/>
    </source>
</evidence>
<keyword evidence="7" id="KW-0156">Chromatin regulator</keyword>
<comment type="subcellular location">
    <subcellularLocation>
        <location evidence="2">Chromosome</location>
    </subcellularLocation>
    <subcellularLocation>
        <location evidence="1">Nucleus</location>
    </subcellularLocation>
</comment>
<feature type="region of interest" description="Disordered" evidence="9">
    <location>
        <begin position="505"/>
        <end position="573"/>
    </location>
</feature>
<name>A0ABZ2WUL9_9HYPO</name>
<evidence type="ECO:0000256" key="2">
    <source>
        <dbReference type="ARBA" id="ARBA00004286"/>
    </source>
</evidence>
<feature type="compositionally biased region" description="Acidic residues" evidence="9">
    <location>
        <begin position="391"/>
        <end position="401"/>
    </location>
</feature>
<accession>A0ABZ2WUL9</accession>
<dbReference type="InterPro" id="IPR041938">
    <property type="entry name" value="Hist-Lys_N-MTase_N"/>
</dbReference>
<dbReference type="InterPro" id="IPR039977">
    <property type="entry name" value="Suv4-20/Set9"/>
</dbReference>
<protein>
    <submittedName>
        <fullName evidence="10">Histone-lysine N-methyltransferase SET9</fullName>
    </submittedName>
</protein>
<evidence type="ECO:0000313" key="11">
    <source>
        <dbReference type="Proteomes" id="UP001489902"/>
    </source>
</evidence>
<dbReference type="InterPro" id="IPR025783">
    <property type="entry name" value="Set9_fungi"/>
</dbReference>